<accession>A0ABZ0I6E1</accession>
<dbReference type="RefSeq" id="WP_407349378.1">
    <property type="nucleotide sequence ID" value="NZ_CP136864.1"/>
</dbReference>
<organism evidence="1 2">
    <name type="scientific">Congregibacter variabilis</name>
    <dbReference type="NCBI Taxonomy" id="3081200"/>
    <lineage>
        <taxon>Bacteria</taxon>
        <taxon>Pseudomonadati</taxon>
        <taxon>Pseudomonadota</taxon>
        <taxon>Gammaproteobacteria</taxon>
        <taxon>Cellvibrionales</taxon>
        <taxon>Halieaceae</taxon>
        <taxon>Congregibacter</taxon>
    </lineage>
</organism>
<dbReference type="EMBL" id="CP136864">
    <property type="protein sequence ID" value="WOJ94745.1"/>
    <property type="molecule type" value="Genomic_DNA"/>
</dbReference>
<dbReference type="PANTHER" id="PTHR33361:SF2">
    <property type="entry name" value="DUF885 DOMAIN-CONTAINING PROTEIN"/>
    <property type="match status" value="1"/>
</dbReference>
<keyword evidence="2" id="KW-1185">Reference proteome</keyword>
<dbReference type="Proteomes" id="UP001626537">
    <property type="component" value="Chromosome"/>
</dbReference>
<proteinExistence type="predicted"/>
<gene>
    <name evidence="1" type="ORF">R0135_06155</name>
</gene>
<evidence type="ECO:0000313" key="1">
    <source>
        <dbReference type="EMBL" id="WOJ94745.1"/>
    </source>
</evidence>
<reference evidence="1 2" key="1">
    <citation type="submission" date="2023-10" db="EMBL/GenBank/DDBJ databases">
        <title>Two novel species belonging to the OM43/NOR5 clade.</title>
        <authorList>
            <person name="Park M."/>
        </authorList>
    </citation>
    <scope>NUCLEOTIDE SEQUENCE [LARGE SCALE GENOMIC DNA]</scope>
    <source>
        <strain evidence="1 2">IMCC43200</strain>
    </source>
</reference>
<name>A0ABZ0I6E1_9GAMM</name>
<protein>
    <submittedName>
        <fullName evidence="1">DUF885 domain-containing protein</fullName>
    </submittedName>
</protein>
<sequence>MSGKIKKIGKYVGLTLGSLLLVLAAFAAHEWYAKPFFIGNFANRVFVQYLIKSPEDLTYLGIFEQFGITGHNAEWNDDSQAAVKERTEFIRQTIDTLDSYDVSGLTDEWRVSVEVVKVFLGNPEQDWRFRLHDYPVNQLDGLQLEIPDLLLALQAVNTGKDAEHYISRLSKVGIKMAQNMEGLLLREDKGMIPPTFVIDKSLAGMRTFVATPPEDNALYTSLKSKMEDSDAIGVEAREEFLRAARREIEAVVYPAYQQYIDYFTALRAKSNSDAGIWKLPDGDAYYNYCLRVHTTTEMTAEEIHALGLAEVARIESEIRGIFEAEGFDTSRGLKAMFDALANDERFYYPDTELGRNQILEDYTQIISEIDEGLGSAFNVRPAAPLVVERVPAAREQTSGAYYNAPAGDGSRPGVFYANLYDVRATPKYGMRTLAYHEAIPGHHLQAAVQLELDKLPAFRTAVDFTAYSEGWGLYAERLAWEMGFLSDPYDNLGRLQLEMLRAVRLVVDTGIHAKRWTREEAIDYMLEKTGRAESEVVSEIERYIVLPGQATAYTVGMLEILRLRSEAQMALGDDYDIRDFHDVVLLHGPLPLTVLRDLVMQYIARKQSES</sequence>
<dbReference type="Pfam" id="PF05960">
    <property type="entry name" value="DUF885"/>
    <property type="match status" value="1"/>
</dbReference>
<dbReference type="InterPro" id="IPR010281">
    <property type="entry name" value="DUF885"/>
</dbReference>
<dbReference type="PANTHER" id="PTHR33361">
    <property type="entry name" value="GLR0591 PROTEIN"/>
    <property type="match status" value="1"/>
</dbReference>
<evidence type="ECO:0000313" key="2">
    <source>
        <dbReference type="Proteomes" id="UP001626537"/>
    </source>
</evidence>